<dbReference type="Pfam" id="PF07980">
    <property type="entry name" value="SusD_RagB"/>
    <property type="match status" value="1"/>
</dbReference>
<protein>
    <submittedName>
        <fullName evidence="7">RagB/SusD family nutrient uptake outer membrane protein</fullName>
    </submittedName>
</protein>
<dbReference type="InterPro" id="IPR012944">
    <property type="entry name" value="SusD_RagB_dom"/>
</dbReference>
<keyword evidence="2" id="KW-0732">Signal</keyword>
<dbReference type="Pfam" id="PF14322">
    <property type="entry name" value="SusD-like_3"/>
    <property type="match status" value="1"/>
</dbReference>
<dbReference type="EMBL" id="SNRY01000658">
    <property type="protein sequence ID" value="KAA6337933.1"/>
    <property type="molecule type" value="Genomic_DNA"/>
</dbReference>
<feature type="domain" description="RagB/SusD" evidence="5">
    <location>
        <begin position="375"/>
        <end position="539"/>
    </location>
</feature>
<evidence type="ECO:0000256" key="4">
    <source>
        <dbReference type="ARBA" id="ARBA00023237"/>
    </source>
</evidence>
<accession>A0A5J4RY54</accession>
<dbReference type="AlphaFoldDB" id="A0A5J4RY54"/>
<evidence type="ECO:0000256" key="2">
    <source>
        <dbReference type="ARBA" id="ARBA00022729"/>
    </source>
</evidence>
<dbReference type="InterPro" id="IPR011990">
    <property type="entry name" value="TPR-like_helical_dom_sf"/>
</dbReference>
<evidence type="ECO:0000256" key="3">
    <source>
        <dbReference type="ARBA" id="ARBA00023136"/>
    </source>
</evidence>
<dbReference type="InterPro" id="IPR033985">
    <property type="entry name" value="SusD-like_N"/>
</dbReference>
<keyword evidence="4" id="KW-0998">Cell outer membrane</keyword>
<evidence type="ECO:0000259" key="5">
    <source>
        <dbReference type="Pfam" id="PF07980"/>
    </source>
</evidence>
<proteinExistence type="predicted"/>
<reference evidence="7" key="1">
    <citation type="submission" date="2019-03" db="EMBL/GenBank/DDBJ databases">
        <title>Single cell metagenomics reveals metabolic interactions within the superorganism composed of flagellate Streblomastix strix and complex community of Bacteroidetes bacteria on its surface.</title>
        <authorList>
            <person name="Treitli S.C."/>
            <person name="Kolisko M."/>
            <person name="Husnik F."/>
            <person name="Keeling P."/>
            <person name="Hampl V."/>
        </authorList>
    </citation>
    <scope>NUCLEOTIDE SEQUENCE</scope>
    <source>
        <strain evidence="7">STM</strain>
    </source>
</reference>
<dbReference type="PROSITE" id="PS51257">
    <property type="entry name" value="PROKAR_LIPOPROTEIN"/>
    <property type="match status" value="1"/>
</dbReference>
<dbReference type="Gene3D" id="1.25.40.390">
    <property type="match status" value="1"/>
</dbReference>
<evidence type="ECO:0000256" key="1">
    <source>
        <dbReference type="ARBA" id="ARBA00004442"/>
    </source>
</evidence>
<sequence>MLNKRIFRYIWSTAFTLALASMAFVSCESEVVELSPVDKFSDITAYETPERCELSVIGAYDAAQCGIYDGSYSRGYPFGAASIMQGEMRGEDMNLTAAFYDVTYSATYNTATANNRYYWEASFECINRVNTVIKGIEDAVAKSVITQEKGNEYKGELLFLRALTYHSLATHFTLPYSVQGNNNYGLPLYLTAHNTPSEIEEALTIGRSSVEETYAQIIKDLDEAEALFSGNGLNAVNGISRVSKGSVIALKTRVYLHKRDWSNVIKEASKLTDGATSAPFKSSIGGYALTDSPATPFTSYTNNTESVFSIENNSDDNASVNGAMAAMMSCRTGGRAIVTSSPTIYNTKYWTGDDKRRELLRYRASDQYYFCDKYQDVPGRSEWAPIIRYAEVLLNYSEAALRSGNKTLALELFNAVRNRSLADPATQAYQASDFATDKDFLEALLWERRIEFHGEGRRWEDIHRLAADDLCPSGGIPAKIDYNNVKNIGAFVVNGEVKEEWYSASRKFIPYTDKRFVWPIPVNDLIRNPTLAGQQNSGW</sequence>
<keyword evidence="3" id="KW-0472">Membrane</keyword>
<gene>
    <name evidence="7" type="ORF">EZS27_014018</name>
</gene>
<feature type="domain" description="SusD-like N-terminal" evidence="6">
    <location>
        <begin position="102"/>
        <end position="256"/>
    </location>
</feature>
<evidence type="ECO:0000313" key="7">
    <source>
        <dbReference type="EMBL" id="KAA6337933.1"/>
    </source>
</evidence>
<dbReference type="GO" id="GO:0009279">
    <property type="term" value="C:cell outer membrane"/>
    <property type="evidence" value="ECO:0007669"/>
    <property type="project" value="UniProtKB-SubCell"/>
</dbReference>
<organism evidence="7">
    <name type="scientific">termite gut metagenome</name>
    <dbReference type="NCBI Taxonomy" id="433724"/>
    <lineage>
        <taxon>unclassified sequences</taxon>
        <taxon>metagenomes</taxon>
        <taxon>organismal metagenomes</taxon>
    </lineage>
</organism>
<dbReference type="CDD" id="cd08977">
    <property type="entry name" value="SusD"/>
    <property type="match status" value="1"/>
</dbReference>
<evidence type="ECO:0000259" key="6">
    <source>
        <dbReference type="Pfam" id="PF14322"/>
    </source>
</evidence>
<name>A0A5J4RY54_9ZZZZ</name>
<comment type="subcellular location">
    <subcellularLocation>
        <location evidence="1">Cell outer membrane</location>
    </subcellularLocation>
</comment>
<dbReference type="SUPFAM" id="SSF48452">
    <property type="entry name" value="TPR-like"/>
    <property type="match status" value="1"/>
</dbReference>
<comment type="caution">
    <text evidence="7">The sequence shown here is derived from an EMBL/GenBank/DDBJ whole genome shotgun (WGS) entry which is preliminary data.</text>
</comment>